<dbReference type="OMA" id="ALMQHCM"/>
<sequence length="512" mass="57672">MVEIIGEVMEPWSPGGDPDRDEDDDPEEEEISYHDLQKRMWKDRMHLQRLKEKRDAAAAAGGGRHEPLAKEEASRRKKMARAQDSILKYMVKIMEVCNARGFVYGIVPKHGKPVTGSSESLREWWKETVKFDQNAPLAIAEYMSQVLDESGEADPSSYMHLLYDLPDTTLGSILSALIQHCAPPQRKFPMEKGLAPPWWPTGTELWWGNQGIAHEQGLPPYKKPHDLKKAWKVSVLASVIKHMSPNLDQMRRLVRHSKSLQDKMSAKETAIWSKVVDQEEALLLQTQRCLKISPSQEEREEENRETTWSSFEKRKCVFHREVDEYTLYACQNAECPQSQLSSGFIDRNSRTDHESQCVYGAEKSEDDTSDGGSIKAESGTELAEHESGPHSPHHTLMQSAMLNLDDWMSLGSHKADKEGGVGGGDSHSSDVGQRGGAAMGDYHHDPMSYWRSTGGLEDLMPGNAFEMQQEDLNLNWNPSPKETAMVAAVALNDHADEQASIWDLKYVEVDSD</sequence>
<feature type="compositionally biased region" description="Basic and acidic residues" evidence="5">
    <location>
        <begin position="63"/>
        <end position="74"/>
    </location>
</feature>
<accession>A0A059AKI3</accession>
<dbReference type="Gene3D" id="1.10.3180.10">
    <property type="entry name" value="DNA-binding domain of EIN3-like"/>
    <property type="match status" value="2"/>
</dbReference>
<evidence type="ECO:0000256" key="3">
    <source>
        <dbReference type="ARBA" id="ARBA00022745"/>
    </source>
</evidence>
<evidence type="ECO:0000256" key="2">
    <source>
        <dbReference type="ARBA" id="ARBA00009416"/>
    </source>
</evidence>
<reference evidence="7" key="1">
    <citation type="submission" date="2013-07" db="EMBL/GenBank/DDBJ databases">
        <title>The genome of Eucalyptus grandis.</title>
        <authorList>
            <person name="Schmutz J."/>
            <person name="Hayes R."/>
            <person name="Myburg A."/>
            <person name="Tuskan G."/>
            <person name="Grattapaglia D."/>
            <person name="Rokhsar D.S."/>
        </authorList>
    </citation>
    <scope>NUCLEOTIDE SEQUENCE</scope>
    <source>
        <tissue evidence="7">Leaf extractions</tissue>
    </source>
</reference>
<dbReference type="PANTHER" id="PTHR33305:SF29">
    <property type="entry name" value="ETHYLENE INSENSITIVE 3-LIKE 5 PROTEIN"/>
    <property type="match status" value="1"/>
</dbReference>
<dbReference type="PANTHER" id="PTHR33305">
    <property type="entry name" value="ETHYLENE INSENSITIVE 3-LIKE 2 PROTEIN"/>
    <property type="match status" value="1"/>
</dbReference>
<dbReference type="GO" id="GO:0003700">
    <property type="term" value="F:DNA-binding transcription factor activity"/>
    <property type="evidence" value="ECO:0000318"/>
    <property type="project" value="GO_Central"/>
</dbReference>
<dbReference type="InterPro" id="IPR023278">
    <property type="entry name" value="Ethylene_insens-like_DNA-bd"/>
</dbReference>
<feature type="domain" description="Ethylene insensitive 3-like DNA-binding" evidence="6">
    <location>
        <begin position="35"/>
        <end position="280"/>
    </location>
</feature>
<comment type="similarity">
    <text evidence="2">Belongs to the EIN3 family.</text>
</comment>
<dbReference type="FunCoup" id="A0A059AKI3">
    <property type="interactions" value="248"/>
</dbReference>
<dbReference type="SUPFAM" id="SSF116768">
    <property type="entry name" value="DNA-binding domain of EIN3-like"/>
    <property type="match status" value="1"/>
</dbReference>
<dbReference type="STRING" id="71139.A0A059AKI3"/>
<dbReference type="Pfam" id="PF04873">
    <property type="entry name" value="EIN3_DNA-bd"/>
    <property type="match status" value="1"/>
</dbReference>
<feature type="region of interest" description="Disordered" evidence="5">
    <location>
        <begin position="355"/>
        <end position="395"/>
    </location>
</feature>
<keyword evidence="3" id="KW-0936">Ethylene signaling pathway</keyword>
<comment type="subcellular location">
    <subcellularLocation>
        <location evidence="1">Nucleus</location>
    </subcellularLocation>
</comment>
<dbReference type="InterPro" id="IPR006957">
    <property type="entry name" value="EIN3"/>
</dbReference>
<dbReference type="InParanoid" id="A0A059AKI3"/>
<evidence type="ECO:0000256" key="5">
    <source>
        <dbReference type="SAM" id="MobiDB-lite"/>
    </source>
</evidence>
<keyword evidence="4" id="KW-0539">Nucleus</keyword>
<evidence type="ECO:0000313" key="7">
    <source>
        <dbReference type="EMBL" id="KCW54472.1"/>
    </source>
</evidence>
<dbReference type="FunFam" id="1.10.3180.10:FF:000001">
    <property type="entry name" value="Ethylene insensitive 3-like 1"/>
    <property type="match status" value="1"/>
</dbReference>
<dbReference type="GO" id="GO:0009873">
    <property type="term" value="P:ethylene-activated signaling pathway"/>
    <property type="evidence" value="ECO:0007669"/>
    <property type="project" value="UniProtKB-KW"/>
</dbReference>
<dbReference type="EMBL" id="KK198761">
    <property type="protein sequence ID" value="KCW54472.1"/>
    <property type="molecule type" value="Genomic_DNA"/>
</dbReference>
<dbReference type="AlphaFoldDB" id="A0A059AKI3"/>
<dbReference type="GO" id="GO:0005634">
    <property type="term" value="C:nucleus"/>
    <property type="evidence" value="ECO:0007669"/>
    <property type="project" value="UniProtKB-SubCell"/>
</dbReference>
<feature type="region of interest" description="Disordered" evidence="5">
    <location>
        <begin position="52"/>
        <end position="77"/>
    </location>
</feature>
<dbReference type="Gramene" id="KCW54472">
    <property type="protein sequence ID" value="KCW54472"/>
    <property type="gene ID" value="EUGRSUZ_I00420"/>
</dbReference>
<dbReference type="eggNOG" id="ENOG502QWMS">
    <property type="taxonomic scope" value="Eukaryota"/>
</dbReference>
<name>A0A059AKI3_EUCGR</name>
<dbReference type="GO" id="GO:0003677">
    <property type="term" value="F:DNA binding"/>
    <property type="evidence" value="ECO:0000318"/>
    <property type="project" value="GO_Central"/>
</dbReference>
<dbReference type="InterPro" id="IPR047091">
    <property type="entry name" value="EIN3-like_DNA-bd"/>
</dbReference>
<protein>
    <recommendedName>
        <fullName evidence="6">Ethylene insensitive 3-like DNA-binding domain-containing protein</fullName>
    </recommendedName>
</protein>
<proteinExistence type="inferred from homology"/>
<evidence type="ECO:0000256" key="4">
    <source>
        <dbReference type="ARBA" id="ARBA00023242"/>
    </source>
</evidence>
<feature type="region of interest" description="Disordered" evidence="5">
    <location>
        <begin position="1"/>
        <end position="37"/>
    </location>
</feature>
<organism evidence="7">
    <name type="scientific">Eucalyptus grandis</name>
    <name type="common">Flooded gum</name>
    <dbReference type="NCBI Taxonomy" id="71139"/>
    <lineage>
        <taxon>Eukaryota</taxon>
        <taxon>Viridiplantae</taxon>
        <taxon>Streptophyta</taxon>
        <taxon>Embryophyta</taxon>
        <taxon>Tracheophyta</taxon>
        <taxon>Spermatophyta</taxon>
        <taxon>Magnoliopsida</taxon>
        <taxon>eudicotyledons</taxon>
        <taxon>Gunneridae</taxon>
        <taxon>Pentapetalae</taxon>
        <taxon>rosids</taxon>
        <taxon>malvids</taxon>
        <taxon>Myrtales</taxon>
        <taxon>Myrtaceae</taxon>
        <taxon>Myrtoideae</taxon>
        <taxon>Eucalypteae</taxon>
        <taxon>Eucalyptus</taxon>
    </lineage>
</organism>
<feature type="compositionally biased region" description="Acidic residues" evidence="5">
    <location>
        <begin position="19"/>
        <end position="30"/>
    </location>
</feature>
<evidence type="ECO:0000259" key="6">
    <source>
        <dbReference type="Pfam" id="PF04873"/>
    </source>
</evidence>
<evidence type="ECO:0000256" key="1">
    <source>
        <dbReference type="ARBA" id="ARBA00004123"/>
    </source>
</evidence>
<gene>
    <name evidence="7" type="ORF">EUGRSUZ_I00420</name>
</gene>